<accession>A0ABQ5UIX8</accession>
<name>A0ABQ5UIX8_9HYPH</name>
<reference evidence="1" key="1">
    <citation type="journal article" date="2014" name="Int. J. Syst. Evol. Microbiol.">
        <title>Complete genome of a new Firmicutes species belonging to the dominant human colonic microbiota ('Ruminococcus bicirculans') reveals two chromosomes and a selective capacity to utilize plant glucans.</title>
        <authorList>
            <consortium name="NISC Comparative Sequencing Program"/>
            <person name="Wegmann U."/>
            <person name="Louis P."/>
            <person name="Goesmann A."/>
            <person name="Henrissat B."/>
            <person name="Duncan S.H."/>
            <person name="Flint H.J."/>
        </authorList>
    </citation>
    <scope>NUCLEOTIDE SEQUENCE</scope>
    <source>
        <strain evidence="1">NBRC 103855</strain>
    </source>
</reference>
<comment type="caution">
    <text evidence="1">The sequence shown here is derived from an EMBL/GenBank/DDBJ whole genome shotgun (WGS) entry which is preliminary data.</text>
</comment>
<dbReference type="EMBL" id="BSNG01000003">
    <property type="protein sequence ID" value="GLQ12049.1"/>
    <property type="molecule type" value="Genomic_DNA"/>
</dbReference>
<evidence type="ECO:0000313" key="1">
    <source>
        <dbReference type="EMBL" id="GLQ12049.1"/>
    </source>
</evidence>
<dbReference type="Proteomes" id="UP001161406">
    <property type="component" value="Unassembled WGS sequence"/>
</dbReference>
<organism evidence="1 2">
    <name type="scientific">Devosia yakushimensis</name>
    <dbReference type="NCBI Taxonomy" id="470028"/>
    <lineage>
        <taxon>Bacteria</taxon>
        <taxon>Pseudomonadati</taxon>
        <taxon>Pseudomonadota</taxon>
        <taxon>Alphaproteobacteria</taxon>
        <taxon>Hyphomicrobiales</taxon>
        <taxon>Devosiaceae</taxon>
        <taxon>Devosia</taxon>
    </lineage>
</organism>
<sequence length="65" mass="6694">MFGQSSIELSVGGCDKVYVGAKGVEARPNGLGGIGLDLHAPGDVCGHTHSHAAENRIRSDPVEHS</sequence>
<evidence type="ECO:0000313" key="2">
    <source>
        <dbReference type="Proteomes" id="UP001161406"/>
    </source>
</evidence>
<reference evidence="1" key="2">
    <citation type="submission" date="2023-01" db="EMBL/GenBank/DDBJ databases">
        <title>Draft genome sequence of Devosia yakushimensis strain NBRC 103855.</title>
        <authorList>
            <person name="Sun Q."/>
            <person name="Mori K."/>
        </authorList>
    </citation>
    <scope>NUCLEOTIDE SEQUENCE</scope>
    <source>
        <strain evidence="1">NBRC 103855</strain>
    </source>
</reference>
<protein>
    <submittedName>
        <fullName evidence="1">Uncharacterized protein</fullName>
    </submittedName>
</protein>
<gene>
    <name evidence="1" type="ORF">GCM10007913_39810</name>
</gene>
<proteinExistence type="predicted"/>
<keyword evidence="2" id="KW-1185">Reference proteome</keyword>